<proteinExistence type="inferred from homology"/>
<dbReference type="Gene3D" id="3.40.50.450">
    <property type="match status" value="1"/>
</dbReference>
<accession>A0ABU9DJA1</accession>
<organism evidence="3 4">
    <name type="scientific">Paenibacillus filicis</name>
    <dbReference type="NCBI Taxonomy" id="669464"/>
    <lineage>
        <taxon>Bacteria</taxon>
        <taxon>Bacillati</taxon>
        <taxon>Bacillota</taxon>
        <taxon>Bacilli</taxon>
        <taxon>Bacillales</taxon>
        <taxon>Paenibacillaceae</taxon>
        <taxon>Paenibacillus</taxon>
    </lineage>
</organism>
<dbReference type="NCBIfam" id="TIGR00730">
    <property type="entry name" value="Rossman fold protein, TIGR00730 family"/>
    <property type="match status" value="1"/>
</dbReference>
<dbReference type="PANTHER" id="PTHR31223">
    <property type="entry name" value="LOG FAMILY PROTEIN YJL055W"/>
    <property type="match status" value="1"/>
</dbReference>
<dbReference type="PANTHER" id="PTHR31223:SF70">
    <property type="entry name" value="LOG FAMILY PROTEIN YJL055W"/>
    <property type="match status" value="1"/>
</dbReference>
<comment type="caution">
    <text evidence="3">The sequence shown here is derived from an EMBL/GenBank/DDBJ whole genome shotgun (WGS) entry which is preliminary data.</text>
</comment>
<evidence type="ECO:0000256" key="2">
    <source>
        <dbReference type="RuleBase" id="RU363015"/>
    </source>
</evidence>
<dbReference type="Pfam" id="PF03641">
    <property type="entry name" value="Lysine_decarbox"/>
    <property type="match status" value="1"/>
</dbReference>
<keyword evidence="4" id="KW-1185">Reference proteome</keyword>
<evidence type="ECO:0000313" key="3">
    <source>
        <dbReference type="EMBL" id="MEK8128921.1"/>
    </source>
</evidence>
<keyword evidence="2" id="KW-0378">Hydrolase</keyword>
<dbReference type="InterPro" id="IPR005269">
    <property type="entry name" value="LOG"/>
</dbReference>
<dbReference type="Proteomes" id="UP001469365">
    <property type="component" value="Unassembled WGS sequence"/>
</dbReference>
<dbReference type="SUPFAM" id="SSF102405">
    <property type="entry name" value="MCP/YpsA-like"/>
    <property type="match status" value="1"/>
</dbReference>
<dbReference type="RefSeq" id="WP_341416010.1">
    <property type="nucleotide sequence ID" value="NZ_JBBPCC010000007.1"/>
</dbReference>
<evidence type="ECO:0000256" key="1">
    <source>
        <dbReference type="ARBA" id="ARBA00006763"/>
    </source>
</evidence>
<dbReference type="InterPro" id="IPR031100">
    <property type="entry name" value="LOG_fam"/>
</dbReference>
<protein>
    <recommendedName>
        <fullName evidence="2">Cytokinin riboside 5'-monophosphate phosphoribohydrolase</fullName>
        <ecNumber evidence="2">3.2.2.n1</ecNumber>
    </recommendedName>
</protein>
<name>A0ABU9DJA1_9BACL</name>
<sequence>MKKIAVFCGSSKGASDVYIESARELGRELVQREITLVYGGATVGIMGAVADSVLEHGGKVIGIIPAFLESREIAHQGLSELIIVESMHERKAAMVELSDGFIALPGGPGTLEEFFEVFTWAQLGLHHNPCGLLNVNGYYDPLVALFHHMADEQFLHEKFRSMALVDTQPKGLLDQFSAYEPPAQKRYESPKLAAE</sequence>
<keyword evidence="2" id="KW-0203">Cytokinin biosynthesis</keyword>
<reference evidence="3 4" key="1">
    <citation type="submission" date="2024-04" db="EMBL/GenBank/DDBJ databases">
        <title>draft genome sequnece of Paenibacillus filicis.</title>
        <authorList>
            <person name="Kim D.-U."/>
        </authorList>
    </citation>
    <scope>NUCLEOTIDE SEQUENCE [LARGE SCALE GENOMIC DNA]</scope>
    <source>
        <strain evidence="3 4">KACC14197</strain>
    </source>
</reference>
<comment type="similarity">
    <text evidence="1 2">Belongs to the LOG family.</text>
</comment>
<gene>
    <name evidence="3" type="ORF">WMW72_13535</name>
</gene>
<dbReference type="EMBL" id="JBBPCC010000007">
    <property type="protein sequence ID" value="MEK8128921.1"/>
    <property type="molecule type" value="Genomic_DNA"/>
</dbReference>
<evidence type="ECO:0000313" key="4">
    <source>
        <dbReference type="Proteomes" id="UP001469365"/>
    </source>
</evidence>
<dbReference type="EC" id="3.2.2.n1" evidence="2"/>